<reference evidence="1 2" key="1">
    <citation type="journal article" date="2018" name="Nat. Biotechnol.">
        <title>A standardized bacterial taxonomy based on genome phylogeny substantially revises the tree of life.</title>
        <authorList>
            <person name="Parks D.H."/>
            <person name="Chuvochina M."/>
            <person name="Waite D.W."/>
            <person name="Rinke C."/>
            <person name="Skarshewski A."/>
            <person name="Chaumeil P.A."/>
            <person name="Hugenholtz P."/>
        </authorList>
    </citation>
    <scope>NUCLEOTIDE SEQUENCE [LARGE SCALE GENOMIC DNA]</scope>
    <source>
        <strain evidence="1">UBA8733</strain>
    </source>
</reference>
<dbReference type="AlphaFoldDB" id="A0A3B9GX94"/>
<protein>
    <submittedName>
        <fullName evidence="1">Uncharacterized protein</fullName>
    </submittedName>
</protein>
<organism evidence="1 2">
    <name type="scientific">Hyphomonas adhaerens</name>
    <dbReference type="NCBI Taxonomy" id="81029"/>
    <lineage>
        <taxon>Bacteria</taxon>
        <taxon>Pseudomonadati</taxon>
        <taxon>Pseudomonadota</taxon>
        <taxon>Alphaproteobacteria</taxon>
        <taxon>Hyphomonadales</taxon>
        <taxon>Hyphomonadaceae</taxon>
        <taxon>Hyphomonas</taxon>
    </lineage>
</organism>
<evidence type="ECO:0000313" key="2">
    <source>
        <dbReference type="Proteomes" id="UP000259610"/>
    </source>
</evidence>
<proteinExistence type="predicted"/>
<dbReference type="RefSeq" id="WP_273417382.1">
    <property type="nucleotide sequence ID" value="NZ_CAJWRG010000012.1"/>
</dbReference>
<gene>
    <name evidence="1" type="ORF">DCG58_06690</name>
</gene>
<comment type="caution">
    <text evidence="1">The sequence shown here is derived from an EMBL/GenBank/DDBJ whole genome shotgun (WGS) entry which is preliminary data.</text>
</comment>
<sequence>MSANGIFYGAVSNYTVEDNVWAYDESGNLIGTYDVVEGLGDLVSGQMVVSGDDTRLISLVGRSIYGPGSYINIVSTN</sequence>
<name>A0A3B9GX94_9PROT</name>
<accession>A0A3B9GX94</accession>
<evidence type="ECO:0000313" key="1">
    <source>
        <dbReference type="EMBL" id="HAE26826.1"/>
    </source>
</evidence>
<dbReference type="Proteomes" id="UP000259610">
    <property type="component" value="Unassembled WGS sequence"/>
</dbReference>
<dbReference type="EMBL" id="DMAN01000145">
    <property type="protein sequence ID" value="HAE26826.1"/>
    <property type="molecule type" value="Genomic_DNA"/>
</dbReference>